<dbReference type="AlphaFoldDB" id="A0A8J2BFF3"/>
<dbReference type="InterPro" id="IPR014445">
    <property type="entry name" value="Gln-dep_NAD_synthase"/>
</dbReference>
<dbReference type="Gene3D" id="1.10.10.1140">
    <property type="entry name" value="Glutamine-dependent NAD+ synthetase, C-terminal domain"/>
    <property type="match status" value="1"/>
</dbReference>
<dbReference type="GO" id="GO:0005524">
    <property type="term" value="F:ATP binding"/>
    <property type="evidence" value="ECO:0007669"/>
    <property type="project" value="UniProtKB-UniRule"/>
</dbReference>
<feature type="active site" description="For glutaminase activity" evidence="7">
    <location>
        <position position="125"/>
    </location>
</feature>
<feature type="binding site" evidence="7">
    <location>
        <begin position="497"/>
        <end position="500"/>
    </location>
    <ligand>
        <name>deamido-NAD(+)</name>
        <dbReference type="ChEBI" id="CHEBI:58437"/>
        <note>ligand shared between two neighboring subunits</note>
    </ligand>
</feature>
<keyword evidence="4 7" id="KW-0547">Nucleotide-binding</keyword>
<dbReference type="FunFam" id="1.10.10.1140:FF:000001">
    <property type="entry name" value="Glutamine-dependent NAD(+) synthetase"/>
    <property type="match status" value="1"/>
</dbReference>
<dbReference type="Gene3D" id="3.60.110.10">
    <property type="entry name" value="Carbon-nitrogen hydrolase"/>
    <property type="match status" value="1"/>
</dbReference>
<comment type="catalytic activity">
    <reaction evidence="7 8">
        <text>deamido-NAD(+) + L-glutamine + ATP + H2O = L-glutamate + AMP + diphosphate + NAD(+) + H(+)</text>
        <dbReference type="Rhea" id="RHEA:24384"/>
        <dbReference type="ChEBI" id="CHEBI:15377"/>
        <dbReference type="ChEBI" id="CHEBI:15378"/>
        <dbReference type="ChEBI" id="CHEBI:29985"/>
        <dbReference type="ChEBI" id="CHEBI:30616"/>
        <dbReference type="ChEBI" id="CHEBI:33019"/>
        <dbReference type="ChEBI" id="CHEBI:57540"/>
        <dbReference type="ChEBI" id="CHEBI:58359"/>
        <dbReference type="ChEBI" id="CHEBI:58437"/>
        <dbReference type="ChEBI" id="CHEBI:456215"/>
        <dbReference type="EC" id="6.3.5.1"/>
    </reaction>
</comment>
<evidence type="ECO:0000313" key="12">
    <source>
        <dbReference type="EMBL" id="CAF0688884.1"/>
    </source>
</evidence>
<comment type="similarity">
    <text evidence="9">Belongs to the NAD synthetase family.</text>
</comment>
<dbReference type="InterPro" id="IPR041856">
    <property type="entry name" value="NAD+_synth_C"/>
</dbReference>
<feature type="active site" description="Proton acceptor; for glutaminase activity" evidence="7">
    <location>
        <position position="56"/>
    </location>
</feature>
<evidence type="ECO:0000313" key="13">
    <source>
        <dbReference type="Proteomes" id="UP000663859"/>
    </source>
</evidence>
<feature type="region of interest" description="Disordered" evidence="10">
    <location>
        <begin position="651"/>
        <end position="672"/>
    </location>
</feature>
<dbReference type="GO" id="GO:0004359">
    <property type="term" value="F:glutaminase activity"/>
    <property type="evidence" value="ECO:0007669"/>
    <property type="project" value="InterPro"/>
</dbReference>
<name>A0A8J2BFF3_9BACT</name>
<feature type="binding site" evidence="7">
    <location>
        <position position="209"/>
    </location>
    <ligand>
        <name>L-glutamine</name>
        <dbReference type="ChEBI" id="CHEBI:58359"/>
    </ligand>
</feature>
<evidence type="ECO:0000256" key="2">
    <source>
        <dbReference type="ARBA" id="ARBA00007145"/>
    </source>
</evidence>
<evidence type="ECO:0000256" key="9">
    <source>
        <dbReference type="RuleBase" id="RU003811"/>
    </source>
</evidence>
<keyword evidence="3 7" id="KW-0436">Ligase</keyword>
<dbReference type="PANTHER" id="PTHR23090">
    <property type="entry name" value="NH 3 /GLUTAMINE-DEPENDENT NAD + SYNTHETASE"/>
    <property type="match status" value="1"/>
</dbReference>
<keyword evidence="13" id="KW-1185">Reference proteome</keyword>
<feature type="active site" description="Nucleophile; for glutaminase activity" evidence="7">
    <location>
        <position position="182"/>
    </location>
</feature>
<evidence type="ECO:0000256" key="3">
    <source>
        <dbReference type="ARBA" id="ARBA00022598"/>
    </source>
</evidence>
<comment type="pathway">
    <text evidence="1 7 8">Cofactor biosynthesis; NAD(+) biosynthesis; NAD(+) from deamido-NAD(+) (L-Gln route): step 1/1.</text>
</comment>
<gene>
    <name evidence="7 12" type="primary">nadE</name>
    <name evidence="12" type="ORF">MPNT_10039</name>
</gene>
<dbReference type="Proteomes" id="UP000663859">
    <property type="component" value="Unassembled WGS sequence"/>
</dbReference>
<feature type="binding site" evidence="7">
    <location>
        <position position="492"/>
    </location>
    <ligand>
        <name>deamido-NAD(+)</name>
        <dbReference type="ChEBI" id="CHEBI:58437"/>
        <note>ligand shared between two neighboring subunits</note>
    </ligand>
</feature>
<dbReference type="EC" id="6.3.5.1" evidence="7 8"/>
<dbReference type="SUPFAM" id="SSF56317">
    <property type="entry name" value="Carbon-nitrogen hydrolase"/>
    <property type="match status" value="1"/>
</dbReference>
<dbReference type="InterPro" id="IPR003694">
    <property type="entry name" value="NAD_synthase"/>
</dbReference>
<dbReference type="GO" id="GO:0005737">
    <property type="term" value="C:cytoplasm"/>
    <property type="evidence" value="ECO:0007669"/>
    <property type="project" value="InterPro"/>
</dbReference>
<reference evidence="12" key="1">
    <citation type="submission" date="2021-02" db="EMBL/GenBank/DDBJ databases">
        <authorList>
            <person name="Cremers G."/>
            <person name="Picone N."/>
        </authorList>
    </citation>
    <scope>NUCLEOTIDE SEQUENCE</scope>
    <source>
        <strain evidence="12">PQ17</strain>
    </source>
</reference>
<evidence type="ECO:0000256" key="5">
    <source>
        <dbReference type="ARBA" id="ARBA00022840"/>
    </source>
</evidence>
<evidence type="ECO:0000256" key="4">
    <source>
        <dbReference type="ARBA" id="ARBA00022741"/>
    </source>
</evidence>
<feature type="binding site" evidence="7">
    <location>
        <begin position="373"/>
        <end position="380"/>
    </location>
    <ligand>
        <name>ATP</name>
        <dbReference type="ChEBI" id="CHEBI:30616"/>
    </ligand>
</feature>
<evidence type="ECO:0000256" key="6">
    <source>
        <dbReference type="ARBA" id="ARBA00023027"/>
    </source>
</evidence>
<feature type="binding site" evidence="7">
    <location>
        <position position="131"/>
    </location>
    <ligand>
        <name>L-glutamine</name>
        <dbReference type="ChEBI" id="CHEBI:58359"/>
    </ligand>
</feature>
<dbReference type="CDD" id="cd07570">
    <property type="entry name" value="GAT_Gln-NAD-synth"/>
    <property type="match status" value="1"/>
</dbReference>
<dbReference type="EMBL" id="CAJNOB010000001">
    <property type="protein sequence ID" value="CAF0688884.1"/>
    <property type="molecule type" value="Genomic_DNA"/>
</dbReference>
<dbReference type="Pfam" id="PF02540">
    <property type="entry name" value="NAD_synthase"/>
    <property type="match status" value="1"/>
</dbReference>
<feature type="binding site" evidence="7">
    <location>
        <position position="643"/>
    </location>
    <ligand>
        <name>deamido-NAD(+)</name>
        <dbReference type="ChEBI" id="CHEBI:58437"/>
        <note>ligand shared between two neighboring subunits</note>
    </ligand>
</feature>
<evidence type="ECO:0000259" key="11">
    <source>
        <dbReference type="PROSITE" id="PS50263"/>
    </source>
</evidence>
<feature type="domain" description="CN hydrolase" evidence="11">
    <location>
        <begin position="16"/>
        <end position="282"/>
    </location>
</feature>
<dbReference type="PIRSF" id="PIRSF006630">
    <property type="entry name" value="NADS_GAT"/>
    <property type="match status" value="1"/>
</dbReference>
<dbReference type="GO" id="GO:0008795">
    <property type="term" value="F:NAD+ synthase activity"/>
    <property type="evidence" value="ECO:0007669"/>
    <property type="project" value="UniProtKB-UniRule"/>
</dbReference>
<dbReference type="InterPro" id="IPR022310">
    <property type="entry name" value="NAD/GMP_synthase"/>
</dbReference>
<dbReference type="RefSeq" id="WP_174581582.1">
    <property type="nucleotide sequence ID" value="NZ_CAJNOB010000001.1"/>
</dbReference>
<dbReference type="UniPathway" id="UPA00253">
    <property type="reaction ID" value="UER00334"/>
</dbReference>
<dbReference type="InterPro" id="IPR036526">
    <property type="entry name" value="C-N_Hydrolase_sf"/>
</dbReference>
<comment type="similarity">
    <text evidence="2 7 8">In the C-terminal section; belongs to the NAD synthetase family.</text>
</comment>
<dbReference type="GO" id="GO:0003952">
    <property type="term" value="F:NAD+ synthase (glutamine-hydrolyzing) activity"/>
    <property type="evidence" value="ECO:0007669"/>
    <property type="project" value="UniProtKB-UniRule"/>
</dbReference>
<evidence type="ECO:0000256" key="8">
    <source>
        <dbReference type="PIRNR" id="PIRNR006630"/>
    </source>
</evidence>
<keyword evidence="5 7" id="KW-0067">ATP-binding</keyword>
<dbReference type="CDD" id="cd00553">
    <property type="entry name" value="NAD_synthase"/>
    <property type="match status" value="1"/>
</dbReference>
<feature type="binding site" evidence="7">
    <location>
        <position position="215"/>
    </location>
    <ligand>
        <name>L-glutamine</name>
        <dbReference type="ChEBI" id="CHEBI:58359"/>
    </ligand>
</feature>
<comment type="caution">
    <text evidence="12">The sequence shown here is derived from an EMBL/GenBank/DDBJ whole genome shotgun (WGS) entry which is preliminary data.</text>
</comment>
<dbReference type="GO" id="GO:0009435">
    <property type="term" value="P:NAD+ biosynthetic process"/>
    <property type="evidence" value="ECO:0007669"/>
    <property type="project" value="UniProtKB-UniRule"/>
</dbReference>
<organism evidence="12 13">
    <name type="scientific">Candidatus Methylacidithermus pantelleriae</name>
    <dbReference type="NCBI Taxonomy" id="2744239"/>
    <lineage>
        <taxon>Bacteria</taxon>
        <taxon>Pseudomonadati</taxon>
        <taxon>Verrucomicrobiota</taxon>
        <taxon>Methylacidiphilae</taxon>
        <taxon>Methylacidiphilales</taxon>
        <taxon>Methylacidiphilaceae</taxon>
        <taxon>Candidatus Methylacidithermus</taxon>
    </lineage>
</organism>
<dbReference type="NCBIfam" id="TIGR00552">
    <property type="entry name" value="nadE"/>
    <property type="match status" value="1"/>
</dbReference>
<feature type="binding site" evidence="7">
    <location>
        <position position="463"/>
    </location>
    <ligand>
        <name>deamido-NAD(+)</name>
        <dbReference type="ChEBI" id="CHEBI:58437"/>
        <note>ligand shared between two neighboring subunits</note>
    </ligand>
</feature>
<accession>A0A8J2BFF3</accession>
<protein>
    <recommendedName>
        <fullName evidence="7 8">Glutamine-dependent NAD(+) synthetase</fullName>
        <ecNumber evidence="7 8">6.3.5.1</ecNumber>
    </recommendedName>
    <alternativeName>
        <fullName evidence="7 8">NAD(+) synthase [glutamine-hydrolyzing]</fullName>
    </alternativeName>
</protein>
<dbReference type="FunFam" id="3.40.50.620:FF:000155">
    <property type="entry name" value="Glutamine-dependent NAD(+) synthetase"/>
    <property type="match status" value="1"/>
</dbReference>
<evidence type="ECO:0000256" key="1">
    <source>
        <dbReference type="ARBA" id="ARBA00005188"/>
    </source>
</evidence>
<dbReference type="NCBIfam" id="NF002730">
    <property type="entry name" value="PRK02628.1"/>
    <property type="match status" value="1"/>
</dbReference>
<dbReference type="HAMAP" id="MF_02090">
    <property type="entry name" value="NadE_glutamine_dep"/>
    <property type="match status" value="1"/>
</dbReference>
<dbReference type="InterPro" id="IPR014729">
    <property type="entry name" value="Rossmann-like_a/b/a_fold"/>
</dbReference>
<proteinExistence type="inferred from homology"/>
<dbReference type="PROSITE" id="PS50263">
    <property type="entry name" value="CN_HYDROLASE"/>
    <property type="match status" value="1"/>
</dbReference>
<dbReference type="Gene3D" id="3.40.50.620">
    <property type="entry name" value="HUPs"/>
    <property type="match status" value="1"/>
</dbReference>
<dbReference type="PANTHER" id="PTHR23090:SF9">
    <property type="entry name" value="GLUTAMINE-DEPENDENT NAD(+) SYNTHETASE"/>
    <property type="match status" value="1"/>
</dbReference>
<evidence type="ECO:0000256" key="7">
    <source>
        <dbReference type="HAMAP-Rule" id="MF_02090"/>
    </source>
</evidence>
<evidence type="ECO:0000256" key="10">
    <source>
        <dbReference type="SAM" id="MobiDB-lite"/>
    </source>
</evidence>
<dbReference type="Pfam" id="PF00795">
    <property type="entry name" value="CN_hydrolase"/>
    <property type="match status" value="1"/>
</dbReference>
<comment type="function">
    <text evidence="7">Catalyzes the ATP-dependent amidation of deamido-NAD to form NAD. Uses L-glutamine as a nitrogen source.</text>
</comment>
<feature type="binding site" evidence="7">
    <location>
        <position position="487"/>
    </location>
    <ligand>
        <name>ATP</name>
        <dbReference type="ChEBI" id="CHEBI:30616"/>
    </ligand>
</feature>
<keyword evidence="6 7" id="KW-0520">NAD</keyword>
<sequence length="689" mass="77225">MSQTSSFFNFYKHGFIRAGVAIPTVRVADPQYNASEILSLWKEAAEEECALVVFPELGLSGYSCEDLFHQEALLQESLAALAWLKEKTRELPTVAVVGLPLRVDQSLFNCAVVLSQGNILGIVPKTYLPNYREFYEVRHFASADTALTTEVNLCGQEHIPFGPGLLFACREYPQFLFAVEICEDLWVPLPPSTLATLAGATVIVNLSASNYTVGKDDYRRLLVSSQSAKCICAYLYAAAGFGESTTDLAWDGQGLIYENGQWLAETERFSYQSQLVTAEIDLDRLVSDRMRQNSFHDCRARYRPFLARYTTRSFSLGLPRSGLLPLRRIYGRFPYVPTEAARRDERCREVFQIQVQGLAKRLTATGIQKVVIGVSGGLDSAHALVVCARTMDVLGFPRKNVLAFTMPGFATSKRTLAQARKLMDALGVDGSELDIRPSCQQMLKDLGHPAARGEPRFDTTFENVQAGERTSHLFRLANWHGGLVVGTSDLSELAVGWCTYGVGDHMAHYQVNASVPKTLIQYLLRWIASTRQLGGEVSSVLQDILETEISPELVPGDHPDEPGQKTEEVIGPYELVDFFLYYTLRFGYDPAKVAFLAWSAWRDPDQGQWPDVPPQRRRAYRMEEIRKWLGVFLWRFFKLSQYKRSCLPNSPKVGSGGSLSPRGDYRAPSDSEATPWIARWESIPREDPL</sequence>
<dbReference type="InterPro" id="IPR003010">
    <property type="entry name" value="C-N_Hydrolase"/>
</dbReference>
<dbReference type="SUPFAM" id="SSF52402">
    <property type="entry name" value="Adenine nucleotide alpha hydrolases-like"/>
    <property type="match status" value="1"/>
</dbReference>